<dbReference type="Pfam" id="PF01138">
    <property type="entry name" value="RNase_PH"/>
    <property type="match status" value="1"/>
</dbReference>
<reference evidence="7 8" key="1">
    <citation type="submission" date="2018-10" db="EMBL/GenBank/DDBJ databases">
        <title>Draft genome sequence of the microsporidian Tubulinosema ratisbonensis.</title>
        <authorList>
            <person name="Polonais V."/>
            <person name="Peyretaillade E."/>
            <person name="Niehus S."/>
            <person name="Wawrzyniak I."/>
            <person name="Franchet A."/>
            <person name="Gaspin C."/>
            <person name="Reichstadt M."/>
            <person name="Belser C."/>
            <person name="Labadie K."/>
            <person name="Delbac F."/>
            <person name="Ferrandon D."/>
        </authorList>
    </citation>
    <scope>NUCLEOTIDE SEQUENCE [LARGE SCALE GENOMIC DNA]</scope>
    <source>
        <strain evidence="7 8">Franzen</strain>
    </source>
</reference>
<dbReference type="InterPro" id="IPR027408">
    <property type="entry name" value="PNPase/RNase_PH_dom_sf"/>
</dbReference>
<dbReference type="InterPro" id="IPR050080">
    <property type="entry name" value="RNase_PH"/>
</dbReference>
<keyword evidence="8" id="KW-1185">Reference proteome</keyword>
<proteinExistence type="inferred from homology"/>
<dbReference type="GO" id="GO:0071051">
    <property type="term" value="P:poly(A)-dependent snoRNA 3'-end processing"/>
    <property type="evidence" value="ECO:0007669"/>
    <property type="project" value="TreeGrafter"/>
</dbReference>
<dbReference type="Gene3D" id="3.30.230.70">
    <property type="entry name" value="GHMP Kinase, N-terminal domain"/>
    <property type="match status" value="1"/>
</dbReference>
<keyword evidence="4" id="KW-0271">Exosome</keyword>
<keyword evidence="5" id="KW-0539">Nucleus</keyword>
<dbReference type="GO" id="GO:0000176">
    <property type="term" value="C:nuclear exosome (RNase complex)"/>
    <property type="evidence" value="ECO:0007669"/>
    <property type="project" value="TreeGrafter"/>
</dbReference>
<dbReference type="PROSITE" id="PS51257">
    <property type="entry name" value="PROKAR_LIPOPROTEIN"/>
    <property type="match status" value="1"/>
</dbReference>
<name>A0A437ANV9_9MICR</name>
<dbReference type="SUPFAM" id="SSF54211">
    <property type="entry name" value="Ribosomal protein S5 domain 2-like"/>
    <property type="match status" value="1"/>
</dbReference>
<feature type="domain" description="Exoribonuclease phosphorolytic" evidence="6">
    <location>
        <begin position="5"/>
        <end position="115"/>
    </location>
</feature>
<evidence type="ECO:0000259" key="6">
    <source>
        <dbReference type="Pfam" id="PF01138"/>
    </source>
</evidence>
<evidence type="ECO:0000313" key="7">
    <source>
        <dbReference type="EMBL" id="RVD92860.1"/>
    </source>
</evidence>
<dbReference type="STRING" id="291195.A0A437ANV9"/>
<dbReference type="GO" id="GO:0000177">
    <property type="term" value="C:cytoplasmic exosome (RNase complex)"/>
    <property type="evidence" value="ECO:0007669"/>
    <property type="project" value="TreeGrafter"/>
</dbReference>
<sequence length="179" mass="20743">MKFHCKTKIILSAGSAFFSCQNSKVYCTVNGPIDSQNLNKECLLEIKWSQGTILNHKHIDKYYSKILEEILNEYIVKEYLPYKTLYLDFYCVGNDNLLFCAVNAALLALVDACIPIKCLFFGLSSFTDDNEVFVYDSKLVYQHSFSHSDENKALNYLEEIKETILFEINKKFKNKLIKN</sequence>
<comment type="similarity">
    <text evidence="2">Belongs to the RNase PH family.</text>
</comment>
<protein>
    <submittedName>
        <fullName evidence="7">RNase PH</fullName>
    </submittedName>
</protein>
<evidence type="ECO:0000256" key="5">
    <source>
        <dbReference type="ARBA" id="ARBA00023242"/>
    </source>
</evidence>
<comment type="caution">
    <text evidence="7">The sequence shown here is derived from an EMBL/GenBank/DDBJ whole genome shotgun (WGS) entry which is preliminary data.</text>
</comment>
<dbReference type="InterPro" id="IPR020568">
    <property type="entry name" value="Ribosomal_Su5_D2-typ_SF"/>
</dbReference>
<dbReference type="PANTHER" id="PTHR11953">
    <property type="entry name" value="EXOSOME COMPLEX COMPONENT"/>
    <property type="match status" value="1"/>
</dbReference>
<evidence type="ECO:0000256" key="1">
    <source>
        <dbReference type="ARBA" id="ARBA00004123"/>
    </source>
</evidence>
<dbReference type="GO" id="GO:0006364">
    <property type="term" value="P:rRNA processing"/>
    <property type="evidence" value="ECO:0007669"/>
    <property type="project" value="UniProtKB-KW"/>
</dbReference>
<comment type="subcellular location">
    <subcellularLocation>
        <location evidence="1">Nucleus</location>
    </subcellularLocation>
</comment>
<evidence type="ECO:0000313" key="8">
    <source>
        <dbReference type="Proteomes" id="UP000282876"/>
    </source>
</evidence>
<dbReference type="GO" id="GO:0005730">
    <property type="term" value="C:nucleolus"/>
    <property type="evidence" value="ECO:0007669"/>
    <property type="project" value="TreeGrafter"/>
</dbReference>
<dbReference type="GO" id="GO:0071028">
    <property type="term" value="P:nuclear mRNA surveillance"/>
    <property type="evidence" value="ECO:0007669"/>
    <property type="project" value="TreeGrafter"/>
</dbReference>
<evidence type="ECO:0000256" key="2">
    <source>
        <dbReference type="ARBA" id="ARBA00006678"/>
    </source>
</evidence>
<dbReference type="InterPro" id="IPR001247">
    <property type="entry name" value="ExoRNase_PH_dom1"/>
</dbReference>
<dbReference type="GO" id="GO:0003723">
    <property type="term" value="F:RNA binding"/>
    <property type="evidence" value="ECO:0007669"/>
    <property type="project" value="TreeGrafter"/>
</dbReference>
<dbReference type="PANTHER" id="PTHR11953:SF1">
    <property type="entry name" value="EXOSOME COMPLEX COMPONENT RRP46"/>
    <property type="match status" value="1"/>
</dbReference>
<gene>
    <name evidence="7" type="ORF">TUBRATIS_006390</name>
</gene>
<dbReference type="OrthoDB" id="2191718at2759"/>
<dbReference type="Proteomes" id="UP000282876">
    <property type="component" value="Unassembled WGS sequence"/>
</dbReference>
<evidence type="ECO:0000256" key="3">
    <source>
        <dbReference type="ARBA" id="ARBA00022552"/>
    </source>
</evidence>
<dbReference type="EMBL" id="RCSS01000132">
    <property type="protein sequence ID" value="RVD92860.1"/>
    <property type="molecule type" value="Genomic_DNA"/>
</dbReference>
<evidence type="ECO:0000256" key="4">
    <source>
        <dbReference type="ARBA" id="ARBA00022835"/>
    </source>
</evidence>
<dbReference type="GO" id="GO:0016075">
    <property type="term" value="P:rRNA catabolic process"/>
    <property type="evidence" value="ECO:0007669"/>
    <property type="project" value="TreeGrafter"/>
</dbReference>
<dbReference type="VEuPathDB" id="MicrosporidiaDB:TUBRATIS_006390"/>
<keyword evidence="3" id="KW-0698">rRNA processing</keyword>
<dbReference type="AlphaFoldDB" id="A0A437ANV9"/>
<organism evidence="7 8">
    <name type="scientific">Tubulinosema ratisbonensis</name>
    <dbReference type="NCBI Taxonomy" id="291195"/>
    <lineage>
        <taxon>Eukaryota</taxon>
        <taxon>Fungi</taxon>
        <taxon>Fungi incertae sedis</taxon>
        <taxon>Microsporidia</taxon>
        <taxon>Tubulinosematoidea</taxon>
        <taxon>Tubulinosematidae</taxon>
        <taxon>Tubulinosema</taxon>
    </lineage>
</organism>
<accession>A0A437ANV9</accession>
<dbReference type="GO" id="GO:0034475">
    <property type="term" value="P:U4 snRNA 3'-end processing"/>
    <property type="evidence" value="ECO:0007669"/>
    <property type="project" value="TreeGrafter"/>
</dbReference>